<comment type="caution">
    <text evidence="5">The sequence shown here is derived from an EMBL/GenBank/DDBJ whole genome shotgun (WGS) entry which is preliminary data.</text>
</comment>
<dbReference type="RefSeq" id="XP_043010422.1">
    <property type="nucleotide sequence ID" value="XM_043152336.1"/>
</dbReference>
<dbReference type="PANTHER" id="PTHR12482:SF62">
    <property type="entry name" value="LIPASE ROG1-RELATED"/>
    <property type="match status" value="1"/>
</dbReference>
<protein>
    <recommendedName>
        <fullName evidence="4">DUF676 domain-containing protein</fullName>
    </recommendedName>
</protein>
<evidence type="ECO:0000256" key="3">
    <source>
        <dbReference type="SAM" id="Phobius"/>
    </source>
</evidence>
<evidence type="ECO:0000259" key="4">
    <source>
        <dbReference type="Pfam" id="PF05057"/>
    </source>
</evidence>
<keyword evidence="6" id="KW-1185">Reference proteome</keyword>
<dbReference type="Gene3D" id="3.40.50.1820">
    <property type="entry name" value="alpha/beta hydrolase"/>
    <property type="match status" value="1"/>
</dbReference>
<feature type="region of interest" description="Disordered" evidence="2">
    <location>
        <begin position="325"/>
        <end position="348"/>
    </location>
</feature>
<reference evidence="5" key="1">
    <citation type="journal article" date="2021" name="Genome Biol. Evol.">
        <title>The assembled and annotated genome of the fairy-ring fungus Marasmius oreades.</title>
        <authorList>
            <person name="Hiltunen M."/>
            <person name="Ament-Velasquez S.L."/>
            <person name="Johannesson H."/>
        </authorList>
    </citation>
    <scope>NUCLEOTIDE SEQUENCE</scope>
    <source>
        <strain evidence="5">03SP1</strain>
    </source>
</reference>
<feature type="transmembrane region" description="Helical" evidence="3">
    <location>
        <begin position="265"/>
        <end position="286"/>
    </location>
</feature>
<dbReference type="InterPro" id="IPR007751">
    <property type="entry name" value="DUF676_lipase-like"/>
</dbReference>
<dbReference type="InterPro" id="IPR044294">
    <property type="entry name" value="Lipase-like"/>
</dbReference>
<keyword evidence="3" id="KW-1133">Transmembrane helix</keyword>
<dbReference type="EMBL" id="CM032184">
    <property type="protein sequence ID" value="KAG7093952.1"/>
    <property type="molecule type" value="Genomic_DNA"/>
</dbReference>
<proteinExistence type="inferred from homology"/>
<dbReference type="AlphaFoldDB" id="A0A9P7S2N3"/>
<feature type="domain" description="DUF676" evidence="4">
    <location>
        <begin position="2"/>
        <end position="198"/>
    </location>
</feature>
<dbReference type="InterPro" id="IPR029058">
    <property type="entry name" value="AB_hydrolase_fold"/>
</dbReference>
<sequence length="412" mass="46505">MSQQIHLLVLVHGMWGNPSHLQQLELLASRKPEFHVMLPQTNAEDSTYDGIDWGGERVAQEILDAVHDLSQEGKTVTKFSITGYSLGGLVSRYVIGILHQKRFFDTVVPVNFNTIATPHLGLPKYPNFLSLLGNVMGPRLLSRTGEQFYCVDKWSNTGRPLLEVMADPQRVFYQVLEKFQEIRVFANGVYDRTVPYVTAAIEIDDPFIDYMTNDIQITFHDDYPRVIKSYSLPPAPSSLKRKSEDKSRKPPALLPFAWFRFPINIAIYALLPLILPVAATFAVVRFTKASKKSKARIKLMEEGDENLAKALAKLEEAVEELMDESQLPTTAREVDSSSPTPALTATPPKGVLSPLQRKMASQLNNLPIKKEVAFLDEVYNSHGSIIMRDLERFTFQRCGEGLVRRWADLLQT</sequence>
<dbReference type="OrthoDB" id="273452at2759"/>
<dbReference type="Proteomes" id="UP001049176">
    <property type="component" value="Chromosome 4"/>
</dbReference>
<keyword evidence="3" id="KW-0812">Transmembrane</keyword>
<evidence type="ECO:0000313" key="5">
    <source>
        <dbReference type="EMBL" id="KAG7093952.1"/>
    </source>
</evidence>
<keyword evidence="3" id="KW-0472">Membrane</keyword>
<dbReference type="PANTHER" id="PTHR12482">
    <property type="entry name" value="LIPASE ROG1-RELATED-RELATED"/>
    <property type="match status" value="1"/>
</dbReference>
<dbReference type="Pfam" id="PF05057">
    <property type="entry name" value="DUF676"/>
    <property type="match status" value="1"/>
</dbReference>
<comment type="similarity">
    <text evidence="1">Belongs to the putative lipase ROG1 family.</text>
</comment>
<evidence type="ECO:0000256" key="1">
    <source>
        <dbReference type="ARBA" id="ARBA00007920"/>
    </source>
</evidence>
<dbReference type="SUPFAM" id="SSF53474">
    <property type="entry name" value="alpha/beta-Hydrolases"/>
    <property type="match status" value="1"/>
</dbReference>
<dbReference type="KEGG" id="more:E1B28_007585"/>
<name>A0A9P7S2N3_9AGAR</name>
<feature type="compositionally biased region" description="Low complexity" evidence="2">
    <location>
        <begin position="336"/>
        <end position="348"/>
    </location>
</feature>
<evidence type="ECO:0000313" key="6">
    <source>
        <dbReference type="Proteomes" id="UP001049176"/>
    </source>
</evidence>
<organism evidence="5 6">
    <name type="scientific">Marasmius oreades</name>
    <name type="common">fairy-ring Marasmius</name>
    <dbReference type="NCBI Taxonomy" id="181124"/>
    <lineage>
        <taxon>Eukaryota</taxon>
        <taxon>Fungi</taxon>
        <taxon>Dikarya</taxon>
        <taxon>Basidiomycota</taxon>
        <taxon>Agaricomycotina</taxon>
        <taxon>Agaricomycetes</taxon>
        <taxon>Agaricomycetidae</taxon>
        <taxon>Agaricales</taxon>
        <taxon>Marasmiineae</taxon>
        <taxon>Marasmiaceae</taxon>
        <taxon>Marasmius</taxon>
    </lineage>
</organism>
<accession>A0A9P7S2N3</accession>
<gene>
    <name evidence="5" type="ORF">E1B28_007585</name>
</gene>
<dbReference type="GeneID" id="66076661"/>
<evidence type="ECO:0000256" key="2">
    <source>
        <dbReference type="SAM" id="MobiDB-lite"/>
    </source>
</evidence>